<keyword evidence="6 10" id="KW-0378">Hydrolase</keyword>
<accession>A0ABW1TH97</accession>
<evidence type="ECO:0000256" key="2">
    <source>
        <dbReference type="ARBA" id="ARBA00022517"/>
    </source>
</evidence>
<keyword evidence="3 10" id="KW-0479">Metal-binding</keyword>
<dbReference type="PROSITE" id="PS50936">
    <property type="entry name" value="ENGC_GTPASE"/>
    <property type="match status" value="1"/>
</dbReference>
<evidence type="ECO:0000256" key="10">
    <source>
        <dbReference type="HAMAP-Rule" id="MF_01820"/>
    </source>
</evidence>
<keyword evidence="4 10" id="KW-0699">rRNA-binding</keyword>
<dbReference type="Gene3D" id="1.10.40.50">
    <property type="entry name" value="Probable gtpase engc, domain 3"/>
    <property type="match status" value="1"/>
</dbReference>
<evidence type="ECO:0000256" key="5">
    <source>
        <dbReference type="ARBA" id="ARBA00022741"/>
    </source>
</evidence>
<dbReference type="RefSeq" id="WP_125689292.1">
    <property type="nucleotide sequence ID" value="NZ_JBHSSI010000039.1"/>
</dbReference>
<evidence type="ECO:0000256" key="3">
    <source>
        <dbReference type="ARBA" id="ARBA00022723"/>
    </source>
</evidence>
<comment type="subcellular location">
    <subcellularLocation>
        <location evidence="10">Cytoplasm</location>
    </subcellularLocation>
</comment>
<gene>
    <name evidence="10 13" type="primary">rsgA</name>
    <name evidence="13" type="ORF">ACFP1C_07410</name>
</gene>
<dbReference type="InterPro" id="IPR030378">
    <property type="entry name" value="G_CP_dom"/>
</dbReference>
<evidence type="ECO:0000313" key="14">
    <source>
        <dbReference type="Proteomes" id="UP001596283"/>
    </source>
</evidence>
<dbReference type="Gene3D" id="3.40.50.300">
    <property type="entry name" value="P-loop containing nucleotide triphosphate hydrolases"/>
    <property type="match status" value="1"/>
</dbReference>
<dbReference type="PANTHER" id="PTHR32120:SF10">
    <property type="entry name" value="SMALL RIBOSOMAL SUBUNIT BIOGENESIS GTPASE RSGA"/>
    <property type="match status" value="1"/>
</dbReference>
<dbReference type="PANTHER" id="PTHR32120">
    <property type="entry name" value="SMALL RIBOSOMAL SUBUNIT BIOGENESIS GTPASE RSGA"/>
    <property type="match status" value="1"/>
</dbReference>
<evidence type="ECO:0000256" key="1">
    <source>
        <dbReference type="ARBA" id="ARBA00022490"/>
    </source>
</evidence>
<feature type="binding site" evidence="10">
    <location>
        <position position="293"/>
    </location>
    <ligand>
        <name>Zn(2+)</name>
        <dbReference type="ChEBI" id="CHEBI:29105"/>
    </ligand>
</feature>
<evidence type="ECO:0000259" key="11">
    <source>
        <dbReference type="PROSITE" id="PS50936"/>
    </source>
</evidence>
<reference evidence="14" key="1">
    <citation type="journal article" date="2019" name="Int. J. Syst. Evol. Microbiol.">
        <title>The Global Catalogue of Microorganisms (GCM) 10K type strain sequencing project: providing services to taxonomists for standard genome sequencing and annotation.</title>
        <authorList>
            <consortium name="The Broad Institute Genomics Platform"/>
            <consortium name="The Broad Institute Genome Sequencing Center for Infectious Disease"/>
            <person name="Wu L."/>
            <person name="Ma J."/>
        </authorList>
    </citation>
    <scope>NUCLEOTIDE SEQUENCE [LARGE SCALE GENOMIC DNA]</scope>
    <source>
        <strain evidence="14">CCM 8908</strain>
    </source>
</reference>
<comment type="cofactor">
    <cofactor evidence="10">
        <name>Zn(2+)</name>
        <dbReference type="ChEBI" id="CHEBI:29105"/>
    </cofactor>
    <text evidence="10">Binds 1 zinc ion per subunit.</text>
</comment>
<protein>
    <recommendedName>
        <fullName evidence="10">Small ribosomal subunit biogenesis GTPase RsgA</fullName>
        <ecNumber evidence="10">3.6.1.-</ecNumber>
    </recommendedName>
</protein>
<dbReference type="HAMAP" id="MF_01820">
    <property type="entry name" value="GTPase_RsgA"/>
    <property type="match status" value="1"/>
</dbReference>
<evidence type="ECO:0000313" key="13">
    <source>
        <dbReference type="EMBL" id="MFC6260760.1"/>
    </source>
</evidence>
<dbReference type="Pfam" id="PF03193">
    <property type="entry name" value="RsgA_GTPase"/>
    <property type="match status" value="1"/>
</dbReference>
<feature type="binding site" evidence="10">
    <location>
        <position position="285"/>
    </location>
    <ligand>
        <name>Zn(2+)</name>
        <dbReference type="ChEBI" id="CHEBI:29105"/>
    </ligand>
</feature>
<evidence type="ECO:0000256" key="8">
    <source>
        <dbReference type="ARBA" id="ARBA00022884"/>
    </source>
</evidence>
<dbReference type="CDD" id="cd01854">
    <property type="entry name" value="YjeQ_EngC"/>
    <property type="match status" value="1"/>
</dbReference>
<evidence type="ECO:0000256" key="9">
    <source>
        <dbReference type="ARBA" id="ARBA00023134"/>
    </source>
</evidence>
<keyword evidence="14" id="KW-1185">Reference proteome</keyword>
<feature type="binding site" evidence="10">
    <location>
        <position position="287"/>
    </location>
    <ligand>
        <name>Zn(2+)</name>
        <dbReference type="ChEBI" id="CHEBI:29105"/>
    </ligand>
</feature>
<dbReference type="EMBL" id="JBHSSI010000039">
    <property type="protein sequence ID" value="MFC6260760.1"/>
    <property type="molecule type" value="Genomic_DNA"/>
</dbReference>
<organism evidence="13 14">
    <name type="scientific">Levilactobacillus fujinensis</name>
    <dbReference type="NCBI Taxonomy" id="2486024"/>
    <lineage>
        <taxon>Bacteria</taxon>
        <taxon>Bacillati</taxon>
        <taxon>Bacillota</taxon>
        <taxon>Bacilli</taxon>
        <taxon>Lactobacillales</taxon>
        <taxon>Lactobacillaceae</taxon>
        <taxon>Levilactobacillus</taxon>
    </lineage>
</organism>
<comment type="subunit">
    <text evidence="10">Monomer. Associates with 30S ribosomal subunit, binds 16S rRNA.</text>
</comment>
<dbReference type="InterPro" id="IPR010914">
    <property type="entry name" value="RsgA_GTPase_dom"/>
</dbReference>
<keyword evidence="8 10" id="KW-0694">RNA-binding</keyword>
<keyword evidence="2 10" id="KW-0690">Ribosome biogenesis</keyword>
<dbReference type="SUPFAM" id="SSF52540">
    <property type="entry name" value="P-loop containing nucleoside triphosphate hydrolases"/>
    <property type="match status" value="1"/>
</dbReference>
<feature type="binding site" evidence="10">
    <location>
        <begin position="149"/>
        <end position="152"/>
    </location>
    <ligand>
        <name>GTP</name>
        <dbReference type="ChEBI" id="CHEBI:37565"/>
    </ligand>
</feature>
<keyword evidence="9 10" id="KW-0342">GTP-binding</keyword>
<dbReference type="Proteomes" id="UP001596283">
    <property type="component" value="Unassembled WGS sequence"/>
</dbReference>
<dbReference type="NCBIfam" id="TIGR00157">
    <property type="entry name" value="ribosome small subunit-dependent GTPase A"/>
    <property type="match status" value="1"/>
</dbReference>
<keyword evidence="5 10" id="KW-0547">Nucleotide-binding</keyword>
<proteinExistence type="inferred from homology"/>
<keyword evidence="7 10" id="KW-0862">Zinc</keyword>
<dbReference type="PROSITE" id="PS51721">
    <property type="entry name" value="G_CP"/>
    <property type="match status" value="1"/>
</dbReference>
<evidence type="ECO:0000256" key="6">
    <source>
        <dbReference type="ARBA" id="ARBA00022801"/>
    </source>
</evidence>
<evidence type="ECO:0000256" key="7">
    <source>
        <dbReference type="ARBA" id="ARBA00022833"/>
    </source>
</evidence>
<comment type="function">
    <text evidence="10">One of several proteins that assist in the late maturation steps of the functional core of the 30S ribosomal subunit. Helps release RbfA from mature subunits. May play a role in the assembly of ribosomal proteins into the subunit. Circularly permuted GTPase that catalyzes slow GTP hydrolysis, GTPase activity is stimulated by the 30S ribosomal subunit.</text>
</comment>
<keyword evidence="1 10" id="KW-0963">Cytoplasm</keyword>
<feature type="binding site" evidence="10">
    <location>
        <begin position="201"/>
        <end position="209"/>
    </location>
    <ligand>
        <name>GTP</name>
        <dbReference type="ChEBI" id="CHEBI:37565"/>
    </ligand>
</feature>
<feature type="binding site" evidence="10">
    <location>
        <position position="280"/>
    </location>
    <ligand>
        <name>Zn(2+)</name>
        <dbReference type="ChEBI" id="CHEBI:29105"/>
    </ligand>
</feature>
<comment type="caution">
    <text evidence="13">The sequence shown here is derived from an EMBL/GenBank/DDBJ whole genome shotgun (WGS) entry which is preliminary data.</text>
</comment>
<dbReference type="EC" id="3.6.1.-" evidence="10"/>
<evidence type="ECO:0000259" key="12">
    <source>
        <dbReference type="PROSITE" id="PS51721"/>
    </source>
</evidence>
<name>A0ABW1TH97_9LACO</name>
<dbReference type="InterPro" id="IPR004881">
    <property type="entry name" value="Ribosome_biogen_GTPase_RsgA"/>
</dbReference>
<comment type="similarity">
    <text evidence="10">Belongs to the TRAFAC class YlqF/YawG GTPase family. RsgA subfamily.</text>
</comment>
<evidence type="ECO:0000256" key="4">
    <source>
        <dbReference type="ARBA" id="ARBA00022730"/>
    </source>
</evidence>
<feature type="domain" description="EngC GTPase" evidence="11">
    <location>
        <begin position="110"/>
        <end position="257"/>
    </location>
</feature>
<feature type="domain" description="CP-type G" evidence="12">
    <location>
        <begin position="102"/>
        <end position="259"/>
    </location>
</feature>
<sequence length="357" mass="39091">MKIDLNQYGLTDQLKRFAAGVPDFTLARVTEQHRETYQVISVTGFLPAEIAGKLRHDLTVTTDFPAVGDWVLITVAPDHQLALIQQVLPRQSVLERAAVSKTGAGQIIAANVDTIFICMSLNANFNVHRVERYLTMAWDSGAVPVVVLTKADLCTDVPAKLEALADVTLGVDVVACSARTGAGVASLKTYVTGNRTVSFIGSSGVGKSTLINDLLGSDVLITKEIRADDDKGRHTTTSRELLRLPTGGVVIDTPGMRELQVQGGDLTKAFADITTLASQCKFRNCTHQTEPGCAVQAAIAMGKLDTRRLESYRKLQLELSYSDMSARERENAKIQRFFGSKKEMKRTMDHVQKIRRR</sequence>
<dbReference type="InterPro" id="IPR027417">
    <property type="entry name" value="P-loop_NTPase"/>
</dbReference>